<reference evidence="2 3" key="1">
    <citation type="journal article" date="2020" name="Genome Biol. Evol.">
        <title>Comparative genomics of Sclerotiniaceae.</title>
        <authorList>
            <person name="Valero Jimenez C.A."/>
            <person name="Steentjes M."/>
            <person name="Scholten O.E."/>
            <person name="Van Kan J.A.L."/>
        </authorList>
    </citation>
    <scope>NUCLEOTIDE SEQUENCE [LARGE SCALE GENOMIC DNA]</scope>
    <source>
        <strain evidence="2 3">B1</strain>
    </source>
</reference>
<comment type="caution">
    <text evidence="2">The sequence shown here is derived from an EMBL/GenBank/DDBJ whole genome shotgun (WGS) entry which is preliminary data.</text>
</comment>
<dbReference type="Proteomes" id="UP000783213">
    <property type="component" value="Unassembled WGS sequence"/>
</dbReference>
<dbReference type="EMBL" id="RCSX01000015">
    <property type="protein sequence ID" value="KAF7925559.1"/>
    <property type="molecule type" value="Genomic_DNA"/>
</dbReference>
<gene>
    <name evidence="2" type="ORF">EAE98_006784</name>
</gene>
<evidence type="ECO:0000313" key="3">
    <source>
        <dbReference type="Proteomes" id="UP000783213"/>
    </source>
</evidence>
<evidence type="ECO:0000313" key="2">
    <source>
        <dbReference type="EMBL" id="KAF7925559.1"/>
    </source>
</evidence>
<evidence type="ECO:0000256" key="1">
    <source>
        <dbReference type="SAM" id="MobiDB-lite"/>
    </source>
</evidence>
<organism evidence="2 3">
    <name type="scientific">Botrytis deweyae</name>
    <dbReference type="NCBI Taxonomy" id="2478750"/>
    <lineage>
        <taxon>Eukaryota</taxon>
        <taxon>Fungi</taxon>
        <taxon>Dikarya</taxon>
        <taxon>Ascomycota</taxon>
        <taxon>Pezizomycotina</taxon>
        <taxon>Leotiomycetes</taxon>
        <taxon>Helotiales</taxon>
        <taxon>Sclerotiniaceae</taxon>
        <taxon>Botrytis</taxon>
    </lineage>
</organism>
<dbReference type="GeneID" id="62233558"/>
<keyword evidence="3" id="KW-1185">Reference proteome</keyword>
<protein>
    <submittedName>
        <fullName evidence="2">Uncharacterized protein</fullName>
    </submittedName>
</protein>
<feature type="compositionally biased region" description="Polar residues" evidence="1">
    <location>
        <begin position="13"/>
        <end position="24"/>
    </location>
</feature>
<name>A0ABQ7IIP5_9HELO</name>
<feature type="region of interest" description="Disordered" evidence="1">
    <location>
        <begin position="1"/>
        <end position="24"/>
    </location>
</feature>
<sequence length="329" mass="37761">MSFQRIANKESESPSISPGKSQANPKIRARLQSLPVEILVRISELSMKEEEEGTNPGNITRNLPNFITSLKCGVNDPWRRGYIYTLNALSRNWVYSLHFGNKWNLQMDSEEGGLVRNIVIKYLPEIWPHQSSYYSPFRSTQTVNGASEVNSSTEQLTVFRGLESYCWNPMPDIVNSSLDNLPNVCSIQLEFKTFCVSLEAKGIGMCRALQRFLDDHKEFKLKSASIEPTSRALMPLVQRIVIPQVTLIAGHDVCFDLTDKGIWELKAFAEKADARVETVDLDLEDDQDSMLYRHFDDIFQVLRRCKWTWVFGREKKCFSSLETKDRSED</sequence>
<accession>A0ABQ7IIP5</accession>
<proteinExistence type="predicted"/>
<dbReference type="RefSeq" id="XP_038809087.1">
    <property type="nucleotide sequence ID" value="XM_038954407.1"/>
</dbReference>